<name>A0A7Z0WTK5_9BACI</name>
<protein>
    <submittedName>
        <fullName evidence="2">Phage capsid and scaffold</fullName>
    </submittedName>
</protein>
<dbReference type="InterPro" id="IPR009636">
    <property type="entry name" value="SCAF"/>
</dbReference>
<sequence length="241" mass="26882">MTKFLPLNLQFFAEQTEPEDPNAQPTAGEPEPTPTEQSQGTEKTFTQAELDEILNKRLDREKKKQAELEEKAKRLEELEKAEEERKKAEMSEAERLRAEKEEAAKKAEEAAEAAKKAQESANQRIINTELRAIARSLNANDPNQVLALLDKSAVEIDEDGNVKGAEEVVAAFKESSPWMFKQPIGADASGGSNPAKSNTQTEIVAKEKELEEAKQKALKDSRYSGAVTRIFNELLSLKNKR</sequence>
<feature type="region of interest" description="Disordered" evidence="1">
    <location>
        <begin position="12"/>
        <end position="121"/>
    </location>
</feature>
<gene>
    <name evidence="2" type="ORF">B4121_4535</name>
</gene>
<proteinExistence type="predicted"/>
<reference evidence="2 3" key="1">
    <citation type="journal article" date="2016" name="Front. Microbiol.">
        <title>High-Level Heat Resistance of Spores of Bacillus amyloliquefaciens and Bacillus licheniformis Results from the Presence of a spoVA Operon in a Tn1546 Transposon.</title>
        <authorList>
            <person name="Berendsen E.M."/>
            <person name="Koning R.A."/>
            <person name="Boekhorst J."/>
            <person name="de Jong A."/>
            <person name="Kuipers O.P."/>
            <person name="Wells-Bennik M.H."/>
        </authorList>
    </citation>
    <scope>NUCLEOTIDE SEQUENCE [LARGE SCALE GENOMIC DNA]</scope>
    <source>
        <strain evidence="2 3">B4121</strain>
    </source>
</reference>
<evidence type="ECO:0000313" key="2">
    <source>
        <dbReference type="EMBL" id="OLF86344.1"/>
    </source>
</evidence>
<dbReference type="Pfam" id="PF06810">
    <property type="entry name" value="Phage_scaffold"/>
    <property type="match status" value="1"/>
</dbReference>
<evidence type="ECO:0000256" key="1">
    <source>
        <dbReference type="SAM" id="MobiDB-lite"/>
    </source>
</evidence>
<feature type="compositionally biased region" description="Basic and acidic residues" evidence="1">
    <location>
        <begin position="53"/>
        <end position="118"/>
    </location>
</feature>
<dbReference type="Proteomes" id="UP000185604">
    <property type="component" value="Unassembled WGS sequence"/>
</dbReference>
<comment type="caution">
    <text evidence="2">The sequence shown here is derived from an EMBL/GenBank/DDBJ whole genome shotgun (WGS) entry which is preliminary data.</text>
</comment>
<dbReference type="AlphaFoldDB" id="A0A7Z0WTK5"/>
<accession>A0A7Z0WTK5</accession>
<organism evidence="2 3">
    <name type="scientific">Bacillus paralicheniformis</name>
    <dbReference type="NCBI Taxonomy" id="1648923"/>
    <lineage>
        <taxon>Bacteria</taxon>
        <taxon>Bacillati</taxon>
        <taxon>Bacillota</taxon>
        <taxon>Bacilli</taxon>
        <taxon>Bacillales</taxon>
        <taxon>Bacillaceae</taxon>
        <taxon>Bacillus</taxon>
    </lineage>
</organism>
<dbReference type="RefSeq" id="WP_075213338.1">
    <property type="nucleotide sequence ID" value="NZ_LKPO01000029.1"/>
</dbReference>
<feature type="compositionally biased region" description="Polar residues" evidence="1">
    <location>
        <begin position="37"/>
        <end position="47"/>
    </location>
</feature>
<dbReference type="EMBL" id="LKPO01000029">
    <property type="protein sequence ID" value="OLF86344.1"/>
    <property type="molecule type" value="Genomic_DNA"/>
</dbReference>
<feature type="compositionally biased region" description="Low complexity" evidence="1">
    <location>
        <begin position="25"/>
        <end position="36"/>
    </location>
</feature>
<evidence type="ECO:0000313" key="3">
    <source>
        <dbReference type="Proteomes" id="UP000185604"/>
    </source>
</evidence>